<keyword evidence="2" id="KW-1185">Reference proteome</keyword>
<dbReference type="Proteomes" id="UP000308271">
    <property type="component" value="Unassembled WGS sequence"/>
</dbReference>
<evidence type="ECO:0000313" key="2">
    <source>
        <dbReference type="Proteomes" id="UP000308271"/>
    </source>
</evidence>
<dbReference type="RefSeq" id="WP_139456139.1">
    <property type="nucleotide sequence ID" value="NZ_VDCH01000003.1"/>
</dbReference>
<dbReference type="EMBL" id="VDCH01000003">
    <property type="protein sequence ID" value="TNJ39836.1"/>
    <property type="molecule type" value="Genomic_DNA"/>
</dbReference>
<comment type="caution">
    <text evidence="1">The sequence shown here is derived from an EMBL/GenBank/DDBJ whole genome shotgun (WGS) entry which is preliminary data.</text>
</comment>
<gene>
    <name evidence="1" type="ORF">FGF66_02580</name>
</gene>
<reference evidence="1 2" key="1">
    <citation type="submission" date="2019-05" db="EMBL/GenBank/DDBJ databases">
        <title>Draft Whole-Genome sequence of the green sulfur bacterium Chlorobaculum thiosulfatiphilum DSM 249.</title>
        <authorList>
            <person name="Meyer T.E."/>
            <person name="Kyndt J.A."/>
        </authorList>
    </citation>
    <scope>NUCLEOTIDE SEQUENCE [LARGE SCALE GENOMIC DNA]</scope>
    <source>
        <strain evidence="1 2">DSM 249</strain>
    </source>
</reference>
<sequence>MRIIKVLIASPSDVGEERKIAEEVITDWNTRHKGNNGLWLEPVLWELDAAPEMGKLVIAA</sequence>
<protein>
    <submittedName>
        <fullName evidence="1">Uncharacterized protein</fullName>
    </submittedName>
</protein>
<accession>A0A5C4S8S0</accession>
<name>A0A5C4S8S0_CHLTI</name>
<organism evidence="1 2">
    <name type="scientific">Chlorobaculum thiosulfatiphilum</name>
    <name type="common">Chlorobium limicola f.sp. thiosulfatophilum</name>
    <dbReference type="NCBI Taxonomy" id="115852"/>
    <lineage>
        <taxon>Bacteria</taxon>
        <taxon>Pseudomonadati</taxon>
        <taxon>Chlorobiota</taxon>
        <taxon>Chlorobiia</taxon>
        <taxon>Chlorobiales</taxon>
        <taxon>Chlorobiaceae</taxon>
        <taxon>Chlorobaculum</taxon>
    </lineage>
</organism>
<proteinExistence type="predicted"/>
<evidence type="ECO:0000313" key="1">
    <source>
        <dbReference type="EMBL" id="TNJ39836.1"/>
    </source>
</evidence>
<dbReference type="AlphaFoldDB" id="A0A5C4S8S0"/>
<dbReference type="OrthoDB" id="595053at2"/>